<dbReference type="Pfam" id="PF02518">
    <property type="entry name" value="HATPase_c"/>
    <property type="match status" value="1"/>
</dbReference>
<evidence type="ECO:0000256" key="6">
    <source>
        <dbReference type="SAM" id="Phobius"/>
    </source>
</evidence>
<dbReference type="EC" id="2.7.13.3" evidence="2"/>
<evidence type="ECO:0000259" key="7">
    <source>
        <dbReference type="PROSITE" id="PS50109"/>
    </source>
</evidence>
<protein>
    <recommendedName>
        <fullName evidence="2">histidine kinase</fullName>
        <ecNumber evidence="2">2.7.13.3</ecNumber>
    </recommendedName>
</protein>
<dbReference type="SMART" id="SM00388">
    <property type="entry name" value="HisKA"/>
    <property type="match status" value="1"/>
</dbReference>
<keyword evidence="5" id="KW-0418">Kinase</keyword>
<dbReference type="GO" id="GO:0000155">
    <property type="term" value="F:phosphorelay sensor kinase activity"/>
    <property type="evidence" value="ECO:0007669"/>
    <property type="project" value="InterPro"/>
</dbReference>
<keyword evidence="3" id="KW-0597">Phosphoprotein</keyword>
<evidence type="ECO:0000313" key="9">
    <source>
        <dbReference type="Proteomes" id="UP000178186"/>
    </source>
</evidence>
<dbReference type="STRING" id="1802128.A3H64_01635"/>
<name>A0A1G2GWU9_9BACT</name>
<dbReference type="PANTHER" id="PTHR43547:SF2">
    <property type="entry name" value="HYBRID SIGNAL TRANSDUCTION HISTIDINE KINASE C"/>
    <property type="match status" value="1"/>
</dbReference>
<dbReference type="Gene3D" id="3.30.565.10">
    <property type="entry name" value="Histidine kinase-like ATPase, C-terminal domain"/>
    <property type="match status" value="1"/>
</dbReference>
<dbReference type="Proteomes" id="UP000178186">
    <property type="component" value="Unassembled WGS sequence"/>
</dbReference>
<keyword evidence="6" id="KW-1133">Transmembrane helix</keyword>
<dbReference type="Gene3D" id="1.10.287.130">
    <property type="match status" value="1"/>
</dbReference>
<evidence type="ECO:0000256" key="1">
    <source>
        <dbReference type="ARBA" id="ARBA00000085"/>
    </source>
</evidence>
<dbReference type="FunFam" id="3.30.565.10:FF:000006">
    <property type="entry name" value="Sensor histidine kinase WalK"/>
    <property type="match status" value="1"/>
</dbReference>
<dbReference type="SUPFAM" id="SSF47384">
    <property type="entry name" value="Homodimeric domain of signal transducing histidine kinase"/>
    <property type="match status" value="1"/>
</dbReference>
<keyword evidence="4" id="KW-0808">Transferase</keyword>
<organism evidence="8 9">
    <name type="scientific">Candidatus Ryanbacteria bacterium RIFCSPLOWO2_02_FULL_45_11c</name>
    <dbReference type="NCBI Taxonomy" id="1802128"/>
    <lineage>
        <taxon>Bacteria</taxon>
        <taxon>Candidatus Ryaniibacteriota</taxon>
    </lineage>
</organism>
<dbReference type="PANTHER" id="PTHR43547">
    <property type="entry name" value="TWO-COMPONENT HISTIDINE KINASE"/>
    <property type="match status" value="1"/>
</dbReference>
<dbReference type="InterPro" id="IPR003661">
    <property type="entry name" value="HisK_dim/P_dom"/>
</dbReference>
<keyword evidence="6" id="KW-0472">Membrane</keyword>
<dbReference type="AlphaFoldDB" id="A0A1G2GWU9"/>
<feature type="transmembrane region" description="Helical" evidence="6">
    <location>
        <begin position="21"/>
        <end position="43"/>
    </location>
</feature>
<comment type="catalytic activity">
    <reaction evidence="1">
        <text>ATP + protein L-histidine = ADP + protein N-phospho-L-histidine.</text>
        <dbReference type="EC" id="2.7.13.3"/>
    </reaction>
</comment>
<dbReference type="PRINTS" id="PR00344">
    <property type="entry name" value="BCTRLSENSOR"/>
</dbReference>
<sequence>MFKSWIFYRETKGSPFGKFVAAAHAGWLVSMFSLAIVSTFYLFRDISAIRIVFPVFAVWLVTLVLIFYTTIRWSNEAVTLQATYTNLAAEVERRAHALDTIYKSQLENEKKIQQLKDEFLFIAAHELRSPVSAIKWGLTTLLEDREFNTHISTDLKEILKNIYIHNERLGDLVGRLLNTARIEQGVLSIKMEKVFLSQIIREAIDEVKHLTEEHNIKIFNNLENPPPVLADPTLVKEIVTNLLTNAVRYNVPNGAIIITERHTDASVMVHVNDTGQGIPRDHLTDIFQKFHKISQKRTLGKEKSVGLGLYITKELVTRMGGTIRATSELGKGSTFTFTLPRDVP</sequence>
<dbReference type="SUPFAM" id="SSF55874">
    <property type="entry name" value="ATPase domain of HSP90 chaperone/DNA topoisomerase II/histidine kinase"/>
    <property type="match status" value="1"/>
</dbReference>
<gene>
    <name evidence="8" type="ORF">A3H64_01635</name>
</gene>
<dbReference type="Pfam" id="PF00512">
    <property type="entry name" value="HisKA"/>
    <property type="match status" value="1"/>
</dbReference>
<dbReference type="CDD" id="cd00082">
    <property type="entry name" value="HisKA"/>
    <property type="match status" value="1"/>
</dbReference>
<dbReference type="InterPro" id="IPR036890">
    <property type="entry name" value="HATPase_C_sf"/>
</dbReference>
<evidence type="ECO:0000256" key="5">
    <source>
        <dbReference type="ARBA" id="ARBA00022777"/>
    </source>
</evidence>
<dbReference type="SMART" id="SM00387">
    <property type="entry name" value="HATPase_c"/>
    <property type="match status" value="1"/>
</dbReference>
<dbReference type="InterPro" id="IPR036097">
    <property type="entry name" value="HisK_dim/P_sf"/>
</dbReference>
<dbReference type="InterPro" id="IPR004358">
    <property type="entry name" value="Sig_transdc_His_kin-like_C"/>
</dbReference>
<evidence type="ECO:0000256" key="2">
    <source>
        <dbReference type="ARBA" id="ARBA00012438"/>
    </source>
</evidence>
<dbReference type="EMBL" id="MHNY01000042">
    <property type="protein sequence ID" value="OGZ54676.1"/>
    <property type="molecule type" value="Genomic_DNA"/>
</dbReference>
<reference evidence="8 9" key="1">
    <citation type="journal article" date="2016" name="Nat. Commun.">
        <title>Thousands of microbial genomes shed light on interconnected biogeochemical processes in an aquifer system.</title>
        <authorList>
            <person name="Anantharaman K."/>
            <person name="Brown C.T."/>
            <person name="Hug L.A."/>
            <person name="Sharon I."/>
            <person name="Castelle C.J."/>
            <person name="Probst A.J."/>
            <person name="Thomas B.C."/>
            <person name="Singh A."/>
            <person name="Wilkins M.J."/>
            <person name="Karaoz U."/>
            <person name="Brodie E.L."/>
            <person name="Williams K.H."/>
            <person name="Hubbard S.S."/>
            <person name="Banfield J.F."/>
        </authorList>
    </citation>
    <scope>NUCLEOTIDE SEQUENCE [LARGE SCALE GENOMIC DNA]</scope>
</reference>
<comment type="caution">
    <text evidence="8">The sequence shown here is derived from an EMBL/GenBank/DDBJ whole genome shotgun (WGS) entry which is preliminary data.</text>
</comment>
<evidence type="ECO:0000313" key="8">
    <source>
        <dbReference type="EMBL" id="OGZ54676.1"/>
    </source>
</evidence>
<proteinExistence type="predicted"/>
<keyword evidence="6" id="KW-0812">Transmembrane</keyword>
<dbReference type="PROSITE" id="PS50109">
    <property type="entry name" value="HIS_KIN"/>
    <property type="match status" value="1"/>
</dbReference>
<feature type="transmembrane region" description="Helical" evidence="6">
    <location>
        <begin position="49"/>
        <end position="71"/>
    </location>
</feature>
<dbReference type="InterPro" id="IPR003594">
    <property type="entry name" value="HATPase_dom"/>
</dbReference>
<evidence type="ECO:0000256" key="3">
    <source>
        <dbReference type="ARBA" id="ARBA00022553"/>
    </source>
</evidence>
<evidence type="ECO:0000256" key="4">
    <source>
        <dbReference type="ARBA" id="ARBA00022679"/>
    </source>
</evidence>
<accession>A0A1G2GWU9</accession>
<dbReference type="InterPro" id="IPR005467">
    <property type="entry name" value="His_kinase_dom"/>
</dbReference>
<feature type="domain" description="Histidine kinase" evidence="7">
    <location>
        <begin position="122"/>
        <end position="343"/>
    </location>
</feature>